<dbReference type="Proteomes" id="UP001642409">
    <property type="component" value="Unassembled WGS sequence"/>
</dbReference>
<keyword evidence="4" id="KW-1185">Reference proteome</keyword>
<sequence length="123" mass="13935">MNVSASKMSELCSCCEFLRRQLSSFGFYFLILVYFCLVNCSQIVIASVEVGLLRRTPFSLSKLDSAVASESFAAVGKRERRSARYFCMSIGVEINDNSCKVVNIIGEVFHFIQMFNKLQIFTK</sequence>
<keyword evidence="1" id="KW-0472">Membrane</keyword>
<protein>
    <submittedName>
        <fullName evidence="3">Hypothetical_protein</fullName>
    </submittedName>
</protein>
<dbReference type="EMBL" id="CAXDID020000191">
    <property type="protein sequence ID" value="CAL6052225.1"/>
    <property type="molecule type" value="Genomic_DNA"/>
</dbReference>
<evidence type="ECO:0000313" key="3">
    <source>
        <dbReference type="EMBL" id="CAL6052225.1"/>
    </source>
</evidence>
<dbReference type="EMBL" id="CATOUU010000623">
    <property type="protein sequence ID" value="CAI9935747.1"/>
    <property type="molecule type" value="Genomic_DNA"/>
</dbReference>
<feature type="transmembrane region" description="Helical" evidence="1">
    <location>
        <begin position="27"/>
        <end position="53"/>
    </location>
</feature>
<reference evidence="3 4" key="2">
    <citation type="submission" date="2024-07" db="EMBL/GenBank/DDBJ databases">
        <authorList>
            <person name="Akdeniz Z."/>
        </authorList>
    </citation>
    <scope>NUCLEOTIDE SEQUENCE [LARGE SCALE GENOMIC DNA]</scope>
</reference>
<organism evidence="2">
    <name type="scientific">Hexamita inflata</name>
    <dbReference type="NCBI Taxonomy" id="28002"/>
    <lineage>
        <taxon>Eukaryota</taxon>
        <taxon>Metamonada</taxon>
        <taxon>Diplomonadida</taxon>
        <taxon>Hexamitidae</taxon>
        <taxon>Hexamitinae</taxon>
        <taxon>Hexamita</taxon>
    </lineage>
</organism>
<name>A0AA86PH45_9EUKA</name>
<keyword evidence="1" id="KW-0812">Transmembrane</keyword>
<gene>
    <name evidence="2" type="ORF">HINF_LOCUS23392</name>
    <name evidence="3" type="ORF">HINF_LOCUS44746</name>
</gene>
<dbReference type="AlphaFoldDB" id="A0AA86PH45"/>
<accession>A0AA86PH45</accession>
<evidence type="ECO:0000313" key="4">
    <source>
        <dbReference type="Proteomes" id="UP001642409"/>
    </source>
</evidence>
<evidence type="ECO:0000256" key="1">
    <source>
        <dbReference type="SAM" id="Phobius"/>
    </source>
</evidence>
<proteinExistence type="predicted"/>
<keyword evidence="1" id="KW-1133">Transmembrane helix</keyword>
<evidence type="ECO:0000313" key="2">
    <source>
        <dbReference type="EMBL" id="CAI9935747.1"/>
    </source>
</evidence>
<reference evidence="2" key="1">
    <citation type="submission" date="2023-06" db="EMBL/GenBank/DDBJ databases">
        <authorList>
            <person name="Kurt Z."/>
        </authorList>
    </citation>
    <scope>NUCLEOTIDE SEQUENCE</scope>
</reference>
<comment type="caution">
    <text evidence="2">The sequence shown here is derived from an EMBL/GenBank/DDBJ whole genome shotgun (WGS) entry which is preliminary data.</text>
</comment>